<dbReference type="InterPro" id="IPR006059">
    <property type="entry name" value="SBP"/>
</dbReference>
<evidence type="ECO:0000256" key="2">
    <source>
        <dbReference type="ARBA" id="ARBA00022448"/>
    </source>
</evidence>
<dbReference type="AlphaFoldDB" id="A0A7X3CR59"/>
<name>A0A7X3CR59_9BACL</name>
<dbReference type="Pfam" id="PF01547">
    <property type="entry name" value="SBP_bac_1"/>
    <property type="match status" value="1"/>
</dbReference>
<organism evidence="4 5">
    <name type="scientific">Paenibacillus validus</name>
    <dbReference type="NCBI Taxonomy" id="44253"/>
    <lineage>
        <taxon>Bacteria</taxon>
        <taxon>Bacillati</taxon>
        <taxon>Bacillota</taxon>
        <taxon>Bacilli</taxon>
        <taxon>Bacillales</taxon>
        <taxon>Paenibacillaceae</taxon>
        <taxon>Paenibacillus</taxon>
    </lineage>
</organism>
<dbReference type="PANTHER" id="PTHR43649">
    <property type="entry name" value="ARABINOSE-BINDING PROTEIN-RELATED"/>
    <property type="match status" value="1"/>
</dbReference>
<dbReference type="EMBL" id="WNZX01000001">
    <property type="protein sequence ID" value="MUG69401.1"/>
    <property type="molecule type" value="Genomic_DNA"/>
</dbReference>
<comment type="caution">
    <text evidence="4">The sequence shown here is derived from an EMBL/GenBank/DDBJ whole genome shotgun (WGS) entry which is preliminary data.</text>
</comment>
<reference evidence="4 5" key="1">
    <citation type="submission" date="2019-11" db="EMBL/GenBank/DDBJ databases">
        <title>Draft genome sequences of five Paenibacillus species of dairy origin.</title>
        <authorList>
            <person name="Olajide A.M."/>
            <person name="Chen S."/>
            <person name="Lapointe G."/>
        </authorList>
    </citation>
    <scope>NUCLEOTIDE SEQUENCE [LARGE SCALE GENOMIC DNA]</scope>
    <source>
        <strain evidence="4 5">2CS3</strain>
    </source>
</reference>
<accession>A0A7X3CR59</accession>
<keyword evidence="3" id="KW-0732">Signal</keyword>
<keyword evidence="5" id="KW-1185">Reference proteome</keyword>
<dbReference type="SUPFAM" id="SSF53850">
    <property type="entry name" value="Periplasmic binding protein-like II"/>
    <property type="match status" value="1"/>
</dbReference>
<keyword evidence="2" id="KW-0813">Transport</keyword>
<proteinExistence type="inferred from homology"/>
<evidence type="ECO:0000256" key="1">
    <source>
        <dbReference type="ARBA" id="ARBA00008520"/>
    </source>
</evidence>
<evidence type="ECO:0000313" key="4">
    <source>
        <dbReference type="EMBL" id="MUG69401.1"/>
    </source>
</evidence>
<dbReference type="InterPro" id="IPR050490">
    <property type="entry name" value="Bact_solute-bd_prot1"/>
</dbReference>
<dbReference type="CDD" id="cd13585">
    <property type="entry name" value="PBP2_TMBP_like"/>
    <property type="match status" value="1"/>
</dbReference>
<comment type="similarity">
    <text evidence="1">Belongs to the bacterial solute-binding protein 1 family.</text>
</comment>
<dbReference type="Proteomes" id="UP000450917">
    <property type="component" value="Unassembled WGS sequence"/>
</dbReference>
<dbReference type="PANTHER" id="PTHR43649:SF34">
    <property type="entry name" value="ABC TRANSPORTER PERIPLASMIC-BINDING PROTEIN YCJN-RELATED"/>
    <property type="match status" value="1"/>
</dbReference>
<sequence>MLVSLSALVLFTGCSKNDSPTAQETNTSANEKPKALKVLYATVEAGSEAIIDAAKKYEQQTGIKIEVNTFPYNNLQEKVFSELAQKSDHYDLIAIDTPWVPKIIQHLEPMTTYIKAAKPESLKLNDFIAKAFMDTSVFKKDAPQLNPPQMNEINLDQIVSSGFDIWSLPIQSNVLTVSYRKDLFKDPKNMEAFKKQYNRELAVPQTLDEYLDIAKFFTRDTNNDGKIDLYGTTLMGKKHEANFVDFKSFLSDFGGSIFDANLKPVFNDEKGVKALETYGSWINQHKVTPPGVLTYTWDEVATVFGSGQVAMGMNYHDMKLDPKVKGGETGYFVFPGVDNGGNVVRGPHFGSWGVGISKYSKNKQASYELAEYLTSPEVQKGYLKFNQHVTRKSAYDAAKSLSDPLLKEYYQVLGSSLSVGVGRPRITNYDQVSEAVQIVVNDYLSGKKDAKTALNEGAKQVETLMKQAGY</sequence>
<dbReference type="Gene3D" id="3.40.190.10">
    <property type="entry name" value="Periplasmic binding protein-like II"/>
    <property type="match status" value="2"/>
</dbReference>
<evidence type="ECO:0000313" key="5">
    <source>
        <dbReference type="Proteomes" id="UP000450917"/>
    </source>
</evidence>
<evidence type="ECO:0000256" key="3">
    <source>
        <dbReference type="ARBA" id="ARBA00022729"/>
    </source>
</evidence>
<gene>
    <name evidence="4" type="ORF">GNP93_01795</name>
</gene>
<protein>
    <submittedName>
        <fullName evidence="4">Extracellular solute-binding protein</fullName>
    </submittedName>
</protein>